<dbReference type="Proteomes" id="UP000661691">
    <property type="component" value="Unassembled WGS sequence"/>
</dbReference>
<reference evidence="1" key="1">
    <citation type="submission" date="2020-09" db="EMBL/GenBank/DDBJ databases">
        <title>A novel bacterium of genus Hazenella, isolated from South China Sea.</title>
        <authorList>
            <person name="Huang H."/>
            <person name="Mo K."/>
            <person name="Hu Y."/>
        </authorList>
    </citation>
    <scope>NUCLEOTIDE SEQUENCE</scope>
    <source>
        <strain evidence="1">IB182357</strain>
    </source>
</reference>
<dbReference type="RefSeq" id="WP_191142899.1">
    <property type="nucleotide sequence ID" value="NZ_JACXAH010000057.1"/>
</dbReference>
<accession>A0A926NI44</accession>
<proteinExistence type="predicted"/>
<keyword evidence="2" id="KW-1185">Reference proteome</keyword>
<evidence type="ECO:0000313" key="1">
    <source>
        <dbReference type="EMBL" id="MBD1373974.1"/>
    </source>
</evidence>
<organism evidence="1 2">
    <name type="scientific">Polycladospora coralii</name>
    <dbReference type="NCBI Taxonomy" id="2771432"/>
    <lineage>
        <taxon>Bacteria</taxon>
        <taxon>Bacillati</taxon>
        <taxon>Bacillota</taxon>
        <taxon>Bacilli</taxon>
        <taxon>Bacillales</taxon>
        <taxon>Thermoactinomycetaceae</taxon>
        <taxon>Polycladospora</taxon>
    </lineage>
</organism>
<gene>
    <name evidence="1" type="ORF">IC620_16650</name>
</gene>
<dbReference type="AlphaFoldDB" id="A0A926NI44"/>
<sequence length="70" mass="7909">MHTGEVWLGRTGTPYAGVSATIDDVTTRNVVLSYDRVVDAHGVQTIGEVMTQKKFERMFEQIVYEQGELF</sequence>
<comment type="caution">
    <text evidence="1">The sequence shown here is derived from an EMBL/GenBank/DDBJ whole genome shotgun (WGS) entry which is preliminary data.</text>
</comment>
<evidence type="ECO:0000313" key="2">
    <source>
        <dbReference type="Proteomes" id="UP000661691"/>
    </source>
</evidence>
<protein>
    <submittedName>
        <fullName evidence="1">Uncharacterized protein</fullName>
    </submittedName>
</protein>
<name>A0A926NI44_9BACL</name>
<dbReference type="EMBL" id="JACXAH010000057">
    <property type="protein sequence ID" value="MBD1373974.1"/>
    <property type="molecule type" value="Genomic_DNA"/>
</dbReference>